<reference evidence="1" key="1">
    <citation type="submission" date="2018-05" db="EMBL/GenBank/DDBJ databases">
        <authorList>
            <person name="Lanie J.A."/>
            <person name="Ng W.-L."/>
            <person name="Kazmierczak K.M."/>
            <person name="Andrzejewski T.M."/>
            <person name="Davidsen T.M."/>
            <person name="Wayne K.J."/>
            <person name="Tettelin H."/>
            <person name="Glass J.I."/>
            <person name="Rusch D."/>
            <person name="Podicherti R."/>
            <person name="Tsui H.-C.T."/>
            <person name="Winkler M.E."/>
        </authorList>
    </citation>
    <scope>NUCLEOTIDE SEQUENCE</scope>
</reference>
<name>A0A382RM90_9ZZZZ</name>
<accession>A0A382RM90</accession>
<evidence type="ECO:0000313" key="1">
    <source>
        <dbReference type="EMBL" id="SVC98362.1"/>
    </source>
</evidence>
<sequence length="45" mass="4965">MKFIFILIVIVVAFIMGHIYGDVAVDLSKNLPTISIKMPSDNSVN</sequence>
<organism evidence="1">
    <name type="scientific">marine metagenome</name>
    <dbReference type="NCBI Taxonomy" id="408172"/>
    <lineage>
        <taxon>unclassified sequences</taxon>
        <taxon>metagenomes</taxon>
        <taxon>ecological metagenomes</taxon>
    </lineage>
</organism>
<dbReference type="AlphaFoldDB" id="A0A382RM90"/>
<protein>
    <submittedName>
        <fullName evidence="1">Uncharacterized protein</fullName>
    </submittedName>
</protein>
<proteinExistence type="predicted"/>
<dbReference type="EMBL" id="UINC01122513">
    <property type="protein sequence ID" value="SVC98362.1"/>
    <property type="molecule type" value="Genomic_DNA"/>
</dbReference>
<gene>
    <name evidence="1" type="ORF">METZ01_LOCUS351216</name>
</gene>